<dbReference type="InterPro" id="IPR036908">
    <property type="entry name" value="RlpA-like_sf"/>
</dbReference>
<evidence type="ECO:0000256" key="2">
    <source>
        <dbReference type="SAM" id="SignalP"/>
    </source>
</evidence>
<proteinExistence type="predicted"/>
<dbReference type="CDD" id="cd22191">
    <property type="entry name" value="DPBB_RlpA_EXP_N-like"/>
    <property type="match status" value="1"/>
</dbReference>
<evidence type="ECO:0000313" key="3">
    <source>
        <dbReference type="EMBL" id="KAF9458413.1"/>
    </source>
</evidence>
<evidence type="ECO:0008006" key="5">
    <source>
        <dbReference type="Google" id="ProtNLM"/>
    </source>
</evidence>
<reference evidence="3" key="1">
    <citation type="submission" date="2020-11" db="EMBL/GenBank/DDBJ databases">
        <authorList>
            <consortium name="DOE Joint Genome Institute"/>
            <person name="Ahrendt S."/>
            <person name="Riley R."/>
            <person name="Andreopoulos W."/>
            <person name="Labutti K."/>
            <person name="Pangilinan J."/>
            <person name="Ruiz-Duenas F.J."/>
            <person name="Barrasa J.M."/>
            <person name="Sanchez-Garcia M."/>
            <person name="Camarero S."/>
            <person name="Miyauchi S."/>
            <person name="Serrano A."/>
            <person name="Linde D."/>
            <person name="Babiker R."/>
            <person name="Drula E."/>
            <person name="Ayuso-Fernandez I."/>
            <person name="Pacheco R."/>
            <person name="Padilla G."/>
            <person name="Ferreira P."/>
            <person name="Barriuso J."/>
            <person name="Kellner H."/>
            <person name="Castanera R."/>
            <person name="Alfaro M."/>
            <person name="Ramirez L."/>
            <person name="Pisabarro A.G."/>
            <person name="Kuo A."/>
            <person name="Tritt A."/>
            <person name="Lipzen A."/>
            <person name="He G."/>
            <person name="Yan M."/>
            <person name="Ng V."/>
            <person name="Cullen D."/>
            <person name="Martin F."/>
            <person name="Rosso M.-N."/>
            <person name="Henrissat B."/>
            <person name="Hibbett D."/>
            <person name="Martinez A.T."/>
            <person name="Grigoriev I.V."/>
        </authorList>
    </citation>
    <scope>NUCLEOTIDE SEQUENCE</scope>
    <source>
        <strain evidence="3">CBS 247.69</strain>
    </source>
</reference>
<dbReference type="OrthoDB" id="2886481at2759"/>
<dbReference type="Gene3D" id="2.40.40.10">
    <property type="entry name" value="RlpA-like domain"/>
    <property type="match status" value="1"/>
</dbReference>
<name>A0A9P5XX65_9AGAR</name>
<feature type="signal peptide" evidence="2">
    <location>
        <begin position="1"/>
        <end position="23"/>
    </location>
</feature>
<gene>
    <name evidence="3" type="ORF">BDZ94DRAFT_1270677</name>
</gene>
<sequence>MVNTKSFFATLAALSLSIGSATAFTGRASWDVLGTKPCPIECDKNLDYRVALPITLFPNGERCCERVHVQYQDRGIDVTFTDLCLSCANSFNISLSHQAFSQIADLKLGQIYPVDWTFFPKA</sequence>
<accession>A0A9P5XX65</accession>
<evidence type="ECO:0000256" key="1">
    <source>
        <dbReference type="ARBA" id="ARBA00022729"/>
    </source>
</evidence>
<keyword evidence="1 2" id="KW-0732">Signal</keyword>
<dbReference type="Proteomes" id="UP000807353">
    <property type="component" value="Unassembled WGS sequence"/>
</dbReference>
<dbReference type="PANTHER" id="PTHR31836:SF28">
    <property type="entry name" value="SRCR DOMAIN-CONTAINING PROTEIN-RELATED"/>
    <property type="match status" value="1"/>
</dbReference>
<dbReference type="AlphaFoldDB" id="A0A9P5XX65"/>
<organism evidence="3 4">
    <name type="scientific">Collybia nuda</name>
    <dbReference type="NCBI Taxonomy" id="64659"/>
    <lineage>
        <taxon>Eukaryota</taxon>
        <taxon>Fungi</taxon>
        <taxon>Dikarya</taxon>
        <taxon>Basidiomycota</taxon>
        <taxon>Agaricomycotina</taxon>
        <taxon>Agaricomycetes</taxon>
        <taxon>Agaricomycetidae</taxon>
        <taxon>Agaricales</taxon>
        <taxon>Tricholomatineae</taxon>
        <taxon>Clitocybaceae</taxon>
        <taxon>Collybia</taxon>
    </lineage>
</organism>
<comment type="caution">
    <text evidence="3">The sequence shown here is derived from an EMBL/GenBank/DDBJ whole genome shotgun (WGS) entry which is preliminary data.</text>
</comment>
<keyword evidence="4" id="KW-1185">Reference proteome</keyword>
<dbReference type="EMBL" id="MU150341">
    <property type="protein sequence ID" value="KAF9458413.1"/>
    <property type="molecule type" value="Genomic_DNA"/>
</dbReference>
<dbReference type="InterPro" id="IPR051477">
    <property type="entry name" value="Expansin_CellWall"/>
</dbReference>
<dbReference type="PANTHER" id="PTHR31836">
    <property type="match status" value="1"/>
</dbReference>
<evidence type="ECO:0000313" key="4">
    <source>
        <dbReference type="Proteomes" id="UP000807353"/>
    </source>
</evidence>
<protein>
    <recommendedName>
        <fullName evidence="5">RlpA-like protein double-psi beta-barrel domain-containing protein</fullName>
    </recommendedName>
</protein>
<dbReference type="SUPFAM" id="SSF50685">
    <property type="entry name" value="Barwin-like endoglucanases"/>
    <property type="match status" value="1"/>
</dbReference>
<feature type="chain" id="PRO_5040370001" description="RlpA-like protein double-psi beta-barrel domain-containing protein" evidence="2">
    <location>
        <begin position="24"/>
        <end position="122"/>
    </location>
</feature>